<dbReference type="EMBL" id="JASCZI010121028">
    <property type="protein sequence ID" value="MED6159022.1"/>
    <property type="molecule type" value="Genomic_DNA"/>
</dbReference>
<name>A0ABU6UCN6_9FABA</name>
<dbReference type="Proteomes" id="UP001341840">
    <property type="component" value="Unassembled WGS sequence"/>
</dbReference>
<evidence type="ECO:0000313" key="2">
    <source>
        <dbReference type="Proteomes" id="UP001341840"/>
    </source>
</evidence>
<sequence>MVGSSGESRGVGGSVMDKYSNMLKELRKRGVECAQCGDSYLRGRLLWFKCEWALNLPDGFSRAEHGYRVPDYPSGPEPNQLYWFSTRRVIGYNRVQPD</sequence>
<gene>
    <name evidence="1" type="ORF">PIB30_038519</name>
</gene>
<protein>
    <submittedName>
        <fullName evidence="1">Uncharacterized protein</fullName>
    </submittedName>
</protein>
<organism evidence="1 2">
    <name type="scientific">Stylosanthes scabra</name>
    <dbReference type="NCBI Taxonomy" id="79078"/>
    <lineage>
        <taxon>Eukaryota</taxon>
        <taxon>Viridiplantae</taxon>
        <taxon>Streptophyta</taxon>
        <taxon>Embryophyta</taxon>
        <taxon>Tracheophyta</taxon>
        <taxon>Spermatophyta</taxon>
        <taxon>Magnoliopsida</taxon>
        <taxon>eudicotyledons</taxon>
        <taxon>Gunneridae</taxon>
        <taxon>Pentapetalae</taxon>
        <taxon>rosids</taxon>
        <taxon>fabids</taxon>
        <taxon>Fabales</taxon>
        <taxon>Fabaceae</taxon>
        <taxon>Papilionoideae</taxon>
        <taxon>50 kb inversion clade</taxon>
        <taxon>dalbergioids sensu lato</taxon>
        <taxon>Dalbergieae</taxon>
        <taxon>Pterocarpus clade</taxon>
        <taxon>Stylosanthes</taxon>
    </lineage>
</organism>
<reference evidence="1 2" key="1">
    <citation type="journal article" date="2023" name="Plants (Basel)">
        <title>Bridging the Gap: Combining Genomics and Transcriptomics Approaches to Understand Stylosanthes scabra, an Orphan Legume from the Brazilian Caatinga.</title>
        <authorList>
            <person name="Ferreira-Neto J.R.C."/>
            <person name="da Silva M.D."/>
            <person name="Binneck E."/>
            <person name="de Melo N.F."/>
            <person name="da Silva R.H."/>
            <person name="de Melo A.L.T.M."/>
            <person name="Pandolfi V."/>
            <person name="Bustamante F.O."/>
            <person name="Brasileiro-Vidal A.C."/>
            <person name="Benko-Iseppon A.M."/>
        </authorList>
    </citation>
    <scope>NUCLEOTIDE SEQUENCE [LARGE SCALE GENOMIC DNA]</scope>
    <source>
        <tissue evidence="1">Leaves</tissue>
    </source>
</reference>
<comment type="caution">
    <text evidence="1">The sequence shown here is derived from an EMBL/GenBank/DDBJ whole genome shotgun (WGS) entry which is preliminary data.</text>
</comment>
<keyword evidence="2" id="KW-1185">Reference proteome</keyword>
<accession>A0ABU6UCN6</accession>
<proteinExistence type="predicted"/>
<evidence type="ECO:0000313" key="1">
    <source>
        <dbReference type="EMBL" id="MED6159022.1"/>
    </source>
</evidence>